<evidence type="ECO:0000313" key="3">
    <source>
        <dbReference type="Proteomes" id="UP000178046"/>
    </source>
</evidence>
<evidence type="ECO:0000313" key="2">
    <source>
        <dbReference type="EMBL" id="OGF82679.1"/>
    </source>
</evidence>
<protein>
    <recommendedName>
        <fullName evidence="1">Reverse transcriptase domain-containing protein</fullName>
    </recommendedName>
</protein>
<dbReference type="Gene3D" id="3.30.70.270">
    <property type="match status" value="1"/>
</dbReference>
<dbReference type="CDD" id="cd01651">
    <property type="entry name" value="RT_G2_intron"/>
    <property type="match status" value="1"/>
</dbReference>
<proteinExistence type="predicted"/>
<dbReference type="PANTHER" id="PTHR34047">
    <property type="entry name" value="NUCLEAR INTRON MATURASE 1, MITOCHONDRIAL-RELATED"/>
    <property type="match status" value="1"/>
</dbReference>
<sequence length="252" mass="29421">MALAECRKIHFARAFVFVKIFLDIRLICLRLSLLYKQGGYQAFKINDPKPRNIHKASVSNNNVKTCWVLKCDIRKFFDNIDHQILIKILENYIPDKNIIRLLKEIINSFSAKQDSAGLPLGNLTSQLFVNIYMNEFGQFMKHKLKMKYYVRYADDFVVLSDSRPELLSTAQPIREFLRENLKLELHPKKLSISTIASGIDFLGWVSFSDHRILRTKTKQRMFKKLNSKNKKSYFGLISRGNTRKLAEKLANL</sequence>
<dbReference type="InterPro" id="IPR000477">
    <property type="entry name" value="RT_dom"/>
</dbReference>
<feature type="domain" description="Reverse transcriptase" evidence="1">
    <location>
        <begin position="1"/>
        <end position="206"/>
    </location>
</feature>
<organism evidence="2 3">
    <name type="scientific">Candidatus Giovannonibacteria bacterium RIFCSPLOWO2_01_FULL_44_16</name>
    <dbReference type="NCBI Taxonomy" id="1798348"/>
    <lineage>
        <taxon>Bacteria</taxon>
        <taxon>Candidatus Giovannoniibacteriota</taxon>
    </lineage>
</organism>
<dbReference type="InterPro" id="IPR051083">
    <property type="entry name" value="GrpII_Intron_Splice-Mob/Def"/>
</dbReference>
<evidence type="ECO:0000259" key="1">
    <source>
        <dbReference type="PROSITE" id="PS50878"/>
    </source>
</evidence>
<dbReference type="Proteomes" id="UP000178046">
    <property type="component" value="Unassembled WGS sequence"/>
</dbReference>
<dbReference type="AlphaFoldDB" id="A0A1F5X459"/>
<dbReference type="InterPro" id="IPR043502">
    <property type="entry name" value="DNA/RNA_pol_sf"/>
</dbReference>
<reference evidence="2 3" key="1">
    <citation type="journal article" date="2016" name="Nat. Commun.">
        <title>Thousands of microbial genomes shed light on interconnected biogeochemical processes in an aquifer system.</title>
        <authorList>
            <person name="Anantharaman K."/>
            <person name="Brown C.T."/>
            <person name="Hug L.A."/>
            <person name="Sharon I."/>
            <person name="Castelle C.J."/>
            <person name="Probst A.J."/>
            <person name="Thomas B.C."/>
            <person name="Singh A."/>
            <person name="Wilkins M.J."/>
            <person name="Karaoz U."/>
            <person name="Brodie E.L."/>
            <person name="Williams K.H."/>
            <person name="Hubbard S.S."/>
            <person name="Banfield J.F."/>
        </authorList>
    </citation>
    <scope>NUCLEOTIDE SEQUENCE [LARGE SCALE GENOMIC DNA]</scope>
</reference>
<accession>A0A1F5X459</accession>
<dbReference type="PANTHER" id="PTHR34047:SF8">
    <property type="entry name" value="PROTEIN YKFC"/>
    <property type="match status" value="1"/>
</dbReference>
<dbReference type="PROSITE" id="PS50878">
    <property type="entry name" value="RT_POL"/>
    <property type="match status" value="1"/>
</dbReference>
<dbReference type="SUPFAM" id="SSF56672">
    <property type="entry name" value="DNA/RNA polymerases"/>
    <property type="match status" value="1"/>
</dbReference>
<dbReference type="EMBL" id="MFIA01000020">
    <property type="protein sequence ID" value="OGF82679.1"/>
    <property type="molecule type" value="Genomic_DNA"/>
</dbReference>
<dbReference type="InterPro" id="IPR043128">
    <property type="entry name" value="Rev_trsase/Diguanyl_cyclase"/>
</dbReference>
<dbReference type="Pfam" id="PF00078">
    <property type="entry name" value="RVT_1"/>
    <property type="match status" value="1"/>
</dbReference>
<gene>
    <name evidence="2" type="ORF">A2924_00750</name>
</gene>
<name>A0A1F5X459_9BACT</name>
<comment type="caution">
    <text evidence="2">The sequence shown here is derived from an EMBL/GenBank/DDBJ whole genome shotgun (WGS) entry which is preliminary data.</text>
</comment>